<dbReference type="EMBL" id="JAQQFM010000002">
    <property type="protein sequence ID" value="MFL9923690.1"/>
    <property type="molecule type" value="Genomic_DNA"/>
</dbReference>
<dbReference type="InterPro" id="IPR011990">
    <property type="entry name" value="TPR-like_helical_dom_sf"/>
</dbReference>
<evidence type="ECO:0000313" key="2">
    <source>
        <dbReference type="EMBL" id="MFL9923690.1"/>
    </source>
</evidence>
<dbReference type="InterPro" id="IPR006597">
    <property type="entry name" value="Sel1-like"/>
</dbReference>
<dbReference type="PANTHER" id="PTHR15852:SF54">
    <property type="entry name" value="PROTEIN SSUH2 HOMOLOG"/>
    <property type="match status" value="1"/>
</dbReference>
<feature type="transmembrane region" description="Helical" evidence="1">
    <location>
        <begin position="547"/>
        <end position="569"/>
    </location>
</feature>
<dbReference type="RefSeq" id="WP_408155561.1">
    <property type="nucleotide sequence ID" value="NZ_JAQQFM010000002.1"/>
</dbReference>
<protein>
    <recommendedName>
        <fullName evidence="4">Sel1 repeat family protein</fullName>
    </recommendedName>
</protein>
<feature type="transmembrane region" description="Helical" evidence="1">
    <location>
        <begin position="487"/>
        <end position="510"/>
    </location>
</feature>
<name>A0ABW9A745_9BURK</name>
<organism evidence="2 3">
    <name type="scientific">Herbaspirillum lusitanum</name>
    <dbReference type="NCBI Taxonomy" id="213312"/>
    <lineage>
        <taxon>Bacteria</taxon>
        <taxon>Pseudomonadati</taxon>
        <taxon>Pseudomonadota</taxon>
        <taxon>Betaproteobacteria</taxon>
        <taxon>Burkholderiales</taxon>
        <taxon>Oxalobacteraceae</taxon>
        <taxon>Herbaspirillum</taxon>
    </lineage>
</organism>
<dbReference type="CDD" id="cd10719">
    <property type="entry name" value="DnaJ_zf"/>
    <property type="match status" value="1"/>
</dbReference>
<comment type="caution">
    <text evidence="2">The sequence shown here is derived from an EMBL/GenBank/DDBJ whole genome shotgun (WGS) entry which is preliminary data.</text>
</comment>
<dbReference type="InterPro" id="IPR001305">
    <property type="entry name" value="HSP_DnaJ_Cys-rich_dom"/>
</dbReference>
<dbReference type="SMART" id="SM00671">
    <property type="entry name" value="SEL1"/>
    <property type="match status" value="2"/>
</dbReference>
<evidence type="ECO:0000256" key="1">
    <source>
        <dbReference type="SAM" id="Phobius"/>
    </source>
</evidence>
<keyword evidence="1" id="KW-1133">Transmembrane helix</keyword>
<sequence>MAAVITPAGPGAEAFEMVRTLVRDKTRFEPEDLLQTSGEDVQSALVLSASYALDAELKTADINGAHFHARSQDVRSDPATGVVPGAFADANDRVRIAQATLARQLAQADTAYNTIGNGIYLPAARRHWLLNTCAPCHGRGRVKCYTCHGSCNETCYECSGVGDVRCTAYGCYGGKTDCSYCNGRGHTTRSESYGETVNVATSVYRDGQYHTEYHTEYQTKYRQVQDPCYSCSFGKVNCSTCRGTSRVSCSRCIGSGQITCRTCSGKGKLICSPCAGSGEAGVAAWIDVNVTVAHALALPADVPDDVRRIADAAGPHGLAAISDSLALTQVNASPVHASSVQADYALLLRMVRLSVACNQTDYKLVAFGRPLDWLTLDDIVEDLLRQDLRALEQVLTQVADDGLLSSDVRALLEPLQAVAASEMNADVIESVLDGDAEQAHAVVVSADYAQAVRTAVLGALRHVYTRQAKRSWWQGAIAALVTDVSAWLYWTSAIGVLAGVAVTGISLVLFRRRMRQLLTQALGGANQADRAIQLATRQQRTRRADALILLPAWALLAGLYAVLPTYGVLSGHVAPSAAAATTITAKQRADVDAALRRYAINDKTAARQALEKLAAAGNAAAYGPYGWILLQGEGLTPREQQADGNATNAQARLLRAKPWIDKGLTQGDLWAKAAQAVSLLNTGNTQADREKALAQLESCAALGHGASMHYLAEAYLQGTTQVTRNIALARKWYGQAAELNQPADLYQLGVLEWQGAGGSRPDHAKAMSLWRRAAALGLPEAIRAVSTGKPV</sequence>
<reference evidence="2 3" key="1">
    <citation type="journal article" date="2024" name="Chem. Sci.">
        <title>Discovery of megapolipeptins by genome mining of a Burkholderiales bacteria collection.</title>
        <authorList>
            <person name="Paulo B.S."/>
            <person name="Recchia M.J.J."/>
            <person name="Lee S."/>
            <person name="Fergusson C.H."/>
            <person name="Romanowski S.B."/>
            <person name="Hernandez A."/>
            <person name="Krull N."/>
            <person name="Liu D.Y."/>
            <person name="Cavanagh H."/>
            <person name="Bos A."/>
            <person name="Gray C.A."/>
            <person name="Murphy B.T."/>
            <person name="Linington R.G."/>
            <person name="Eustaquio A.S."/>
        </authorList>
    </citation>
    <scope>NUCLEOTIDE SEQUENCE [LARGE SCALE GENOMIC DNA]</scope>
    <source>
        <strain evidence="2 3">RL21-008-BIB-A</strain>
    </source>
</reference>
<keyword evidence="3" id="KW-1185">Reference proteome</keyword>
<accession>A0ABW9A745</accession>
<proteinExistence type="predicted"/>
<dbReference type="Proteomes" id="UP001629246">
    <property type="component" value="Unassembled WGS sequence"/>
</dbReference>
<dbReference type="PANTHER" id="PTHR15852">
    <property type="entry name" value="PLASTID TRANSCRIPTIONALLY ACTIVE PROTEIN"/>
    <property type="match status" value="1"/>
</dbReference>
<gene>
    <name evidence="2" type="ORF">PQR62_05430</name>
</gene>
<evidence type="ECO:0000313" key="3">
    <source>
        <dbReference type="Proteomes" id="UP001629246"/>
    </source>
</evidence>
<keyword evidence="1" id="KW-0472">Membrane</keyword>
<evidence type="ECO:0008006" key="4">
    <source>
        <dbReference type="Google" id="ProtNLM"/>
    </source>
</evidence>
<dbReference type="Pfam" id="PF08238">
    <property type="entry name" value="Sel1"/>
    <property type="match status" value="2"/>
</dbReference>
<dbReference type="Gene3D" id="1.25.40.10">
    <property type="entry name" value="Tetratricopeptide repeat domain"/>
    <property type="match status" value="1"/>
</dbReference>
<keyword evidence="1" id="KW-0812">Transmembrane</keyword>
<dbReference type="SUPFAM" id="SSF81901">
    <property type="entry name" value="HCP-like"/>
    <property type="match status" value="1"/>
</dbReference>